<sequence>MDNKNLFNHHSSDDKIINTAQQHNQHDNLYQESAPNNHSANLQDVQQGVHSFVNEHFQKTDINRLREQHITDLLLLDKLVDRLFSQLDANSNNQAFSSIITMSRQRADAEQGIMHFRYNTPQPVLGSSNTSKVILRDCRLQGISEAGIPVDKKPGAIPEHWLAVMANQARACFEFTDMYIDSNLAPHAKEKIVKLLKESKNQIMQQNITEKKLESISRQFNEQSLKILTKYNNSAVAVSKKNIALIRDYCNFKDEHEHVITVGSKVHTSNSPDKQHPVTASMIVAPLSKDILQECSKIGELNKLKSKHHKNISDIYKPILTQKLKQTPLWFQGLSTLEQDLITKHFDKITDNKHILPTSLRNLPGLRNAYVEVRGISENGKLENSHLECRSGTLAQFLYSDKNEAERITNSNFKRAVELSGDKNLNIECLNTEFNPKQGIFHNIMAAVMGEERKICNLLRKGIKSVEVNKLGKSKATLNITATNGAARYHKNEALDTIADRSRSNAAKNQISWLMCKSGKDRTGMVATNNFLQQLCSSTNQDSSKIANSVMMSNHSEFLAGHHGSSRGAAGLKAGGVFTGLKDHILSPYKSRMTPSAIADTNYIAFNSPGHKIVNKIDNIKNTVLNSIKKAISKFSTTKYKSEHLNNNRENSQASAQQINYKNNLNLYQDIKLGNAVISNIQNGNIKIHQTKDQQINLSAIPTSHKKNNKSRLI</sequence>
<evidence type="ECO:0000313" key="2">
    <source>
        <dbReference type="Proteomes" id="UP000245243"/>
    </source>
</evidence>
<dbReference type="EMBL" id="LS398548">
    <property type="protein sequence ID" value="SPR16367.1"/>
    <property type="molecule type" value="Genomic_DNA"/>
</dbReference>
<evidence type="ECO:0000313" key="1">
    <source>
        <dbReference type="EMBL" id="SPR16367.1"/>
    </source>
</evidence>
<dbReference type="AlphaFoldDB" id="A0A2U3RT34"/>
<name>A0A2U3RT34_ORITS</name>
<reference evidence="2" key="1">
    <citation type="submission" date="2018-03" db="EMBL/GenBank/DDBJ databases">
        <authorList>
            <person name="Batty M. E."/>
            <person name="Batty M E."/>
        </authorList>
    </citation>
    <scope>NUCLEOTIDE SEQUENCE [LARGE SCALE GENOMIC DNA]</scope>
</reference>
<proteinExistence type="predicted"/>
<dbReference type="Proteomes" id="UP000245243">
    <property type="component" value="Chromosome I"/>
</dbReference>
<dbReference type="RefSeq" id="WP_045912233.1">
    <property type="nucleotide sequence ID" value="NZ_LS398548.1"/>
</dbReference>
<accession>A0A2U3RT34</accession>
<gene>
    <name evidence="1" type="ORF">KARP_02261</name>
</gene>
<organism evidence="1 2">
    <name type="scientific">Orientia tsutsugamushi</name>
    <name type="common">Rickettsia tsutsugamushi</name>
    <dbReference type="NCBI Taxonomy" id="784"/>
    <lineage>
        <taxon>Bacteria</taxon>
        <taxon>Pseudomonadati</taxon>
        <taxon>Pseudomonadota</taxon>
        <taxon>Alphaproteobacteria</taxon>
        <taxon>Rickettsiales</taxon>
        <taxon>Rickettsiaceae</taxon>
        <taxon>Rickettsieae</taxon>
        <taxon>Orientia</taxon>
    </lineage>
</organism>
<protein>
    <submittedName>
        <fullName evidence="1">Uncharacterized protein</fullName>
    </submittedName>
</protein>